<feature type="binding site" evidence="7">
    <location>
        <begin position="84"/>
        <end position="86"/>
    </location>
    <ligand>
        <name>FAD</name>
        <dbReference type="ChEBI" id="CHEBI:57692"/>
        <note>ligand shared between neighboring subunits</note>
    </ligand>
</feature>
<dbReference type="PANTHER" id="PTHR34934">
    <property type="entry name" value="FLAVIN-DEPENDENT THYMIDYLATE SYNTHASE"/>
    <property type="match status" value="1"/>
</dbReference>
<feature type="binding site" evidence="7">
    <location>
        <position position="182"/>
    </location>
    <ligand>
        <name>dUMP</name>
        <dbReference type="ChEBI" id="CHEBI:246422"/>
        <note>ligand shared between dimeric partners</note>
    </ligand>
</feature>
<dbReference type="GO" id="GO:0070402">
    <property type="term" value="F:NADPH binding"/>
    <property type="evidence" value="ECO:0007669"/>
    <property type="project" value="TreeGrafter"/>
</dbReference>
<dbReference type="SUPFAM" id="SSF69796">
    <property type="entry name" value="Thymidylate synthase-complementing protein Thy1"/>
    <property type="match status" value="1"/>
</dbReference>
<feature type="binding site" description="in other chain" evidence="7">
    <location>
        <begin position="92"/>
        <end position="96"/>
    </location>
    <ligand>
        <name>dUMP</name>
        <dbReference type="ChEBI" id="CHEBI:246422"/>
        <note>ligand shared between dimeric partners</note>
    </ligand>
</feature>
<gene>
    <name evidence="7 8" type="primary">thyX</name>
    <name evidence="8" type="ORF">TISLANDTSLP1_12150</name>
</gene>
<evidence type="ECO:0000256" key="4">
    <source>
        <dbReference type="ARBA" id="ARBA00022727"/>
    </source>
</evidence>
<keyword evidence="3 7" id="KW-0808">Transferase</keyword>
<dbReference type="GO" id="GO:0006231">
    <property type="term" value="P:dTMP biosynthetic process"/>
    <property type="evidence" value="ECO:0007669"/>
    <property type="project" value="UniProtKB-UniRule"/>
</dbReference>
<dbReference type="AlphaFoldDB" id="A0A9W6LKB0"/>
<dbReference type="GO" id="GO:0032259">
    <property type="term" value="P:methylation"/>
    <property type="evidence" value="ECO:0007669"/>
    <property type="project" value="UniProtKB-KW"/>
</dbReference>
<evidence type="ECO:0000256" key="3">
    <source>
        <dbReference type="ARBA" id="ARBA00022679"/>
    </source>
</evidence>
<name>A0A9W6LKB0_9BACT</name>
<feature type="binding site" description="in other chain" evidence="7">
    <location>
        <position position="155"/>
    </location>
    <ligand>
        <name>dUMP</name>
        <dbReference type="ChEBI" id="CHEBI:246422"/>
        <note>ligand shared between dimeric partners</note>
    </ligand>
</feature>
<comment type="subunit">
    <text evidence="7">Homotetramer.</text>
</comment>
<keyword evidence="2 7" id="KW-0285">Flavoprotein</keyword>
<dbReference type="GO" id="GO:0050797">
    <property type="term" value="F:thymidylate synthase (FAD) activity"/>
    <property type="evidence" value="ECO:0007669"/>
    <property type="project" value="UniProtKB-UniRule"/>
</dbReference>
<feature type="binding site" evidence="7">
    <location>
        <begin position="171"/>
        <end position="173"/>
    </location>
    <ligand>
        <name>FAD</name>
        <dbReference type="ChEBI" id="CHEBI:57692"/>
        <note>ligand shared between neighboring subunits</note>
    </ligand>
</feature>
<sequence length="242" mass="27512">MKEASLKVSILTHTPEPENVVALSARLCYSPVGIEELKEKLSDNDKDNLINLLINSGHLSPFEHASFTFAVEGISRACSHQLVRHRIASYSQQSQRYVSEEKGFDYIIPDTIKKDSEIQSLFIEAMKKSHEYYCKILHALEKQGLKGELARQDARFVLPNAAETKIVITMNARELLHFFKVRCCNRAQWEIRELATEMLKLVKKIAPRLFKNAGPACITGKCPEGKFSCGEIEKVRKKFKSL</sequence>
<organism evidence="8 9">
    <name type="scientific">Thermodesulfovibrio yellowstonii</name>
    <dbReference type="NCBI Taxonomy" id="28262"/>
    <lineage>
        <taxon>Bacteria</taxon>
        <taxon>Pseudomonadati</taxon>
        <taxon>Nitrospirota</taxon>
        <taxon>Thermodesulfovibrionia</taxon>
        <taxon>Thermodesulfovibrionales</taxon>
        <taxon>Thermodesulfovibrionaceae</taxon>
        <taxon>Thermodesulfovibrio</taxon>
    </lineage>
</organism>
<dbReference type="GO" id="GO:0006235">
    <property type="term" value="P:dTTP biosynthetic process"/>
    <property type="evidence" value="ECO:0007669"/>
    <property type="project" value="UniProtKB-UniRule"/>
</dbReference>
<evidence type="ECO:0000256" key="2">
    <source>
        <dbReference type="ARBA" id="ARBA00022630"/>
    </source>
</evidence>
<dbReference type="CDD" id="cd20175">
    <property type="entry name" value="ThyX"/>
    <property type="match status" value="1"/>
</dbReference>
<dbReference type="InterPro" id="IPR036098">
    <property type="entry name" value="Thymidylate_synthase_ThyX_sf"/>
</dbReference>
<dbReference type="InterPro" id="IPR003669">
    <property type="entry name" value="Thymidylate_synthase_ThyX"/>
</dbReference>
<protein>
    <recommendedName>
        <fullName evidence="7">Flavin-dependent thymidylate synthase</fullName>
        <shortName evidence="7">FDTS</shortName>
        <ecNumber evidence="7">2.1.1.148</ecNumber>
    </recommendedName>
    <alternativeName>
        <fullName evidence="7">FAD-dependent thymidylate synthase</fullName>
    </alternativeName>
    <alternativeName>
        <fullName evidence="7">Thymidylate synthase ThyX</fullName>
        <shortName evidence="7">TS</shortName>
        <shortName evidence="7">TSase</shortName>
    </alternativeName>
</protein>
<reference evidence="8" key="1">
    <citation type="submission" date="2022-12" db="EMBL/GenBank/DDBJ databases">
        <title>Reference genome sequencing for broad-spectrum identification of bacterial and archaeal isolates by mass spectrometry.</title>
        <authorList>
            <person name="Sekiguchi Y."/>
            <person name="Tourlousse D.M."/>
        </authorList>
    </citation>
    <scope>NUCLEOTIDE SEQUENCE</scope>
    <source>
        <strain evidence="8">TSL-P1</strain>
    </source>
</reference>
<evidence type="ECO:0000313" key="9">
    <source>
        <dbReference type="Proteomes" id="UP001144297"/>
    </source>
</evidence>
<keyword evidence="1 7" id="KW-0489">Methyltransferase</keyword>
<dbReference type="PANTHER" id="PTHR34934:SF1">
    <property type="entry name" value="FLAVIN-DEPENDENT THYMIDYLATE SYNTHASE"/>
    <property type="match status" value="1"/>
</dbReference>
<feature type="binding site" evidence="7">
    <location>
        <position position="92"/>
    </location>
    <ligand>
        <name>FAD</name>
        <dbReference type="ChEBI" id="CHEBI:57692"/>
        <note>ligand shared between neighboring subunits</note>
    </ligand>
</feature>
<dbReference type="PROSITE" id="PS51331">
    <property type="entry name" value="THYX"/>
    <property type="match status" value="1"/>
</dbReference>
<comment type="similarity">
    <text evidence="7">Belongs to the thymidylate synthase ThyX family.</text>
</comment>
<dbReference type="HAMAP" id="MF_01408">
    <property type="entry name" value="ThyX"/>
    <property type="match status" value="1"/>
</dbReference>
<comment type="pathway">
    <text evidence="7">Pyrimidine metabolism; dTTP biosynthesis.</text>
</comment>
<dbReference type="NCBIfam" id="TIGR02170">
    <property type="entry name" value="thyX"/>
    <property type="match status" value="1"/>
</dbReference>
<evidence type="ECO:0000313" key="8">
    <source>
        <dbReference type="EMBL" id="GLI53522.1"/>
    </source>
</evidence>
<comment type="function">
    <text evidence="7">Catalyzes the reductive methylation of 2'-deoxyuridine-5'-monophosphate (dUMP) to 2'-deoxythymidine-5'-monophosphate (dTMP) while utilizing 5,10-methylenetetrahydrofolate (mTHF) as the methyl donor, and NADPH and FADH(2) as the reductant.</text>
</comment>
<feature type="binding site" evidence="7">
    <location>
        <begin position="81"/>
        <end position="84"/>
    </location>
    <ligand>
        <name>dUMP</name>
        <dbReference type="ChEBI" id="CHEBI:246422"/>
        <note>ligand shared between dimeric partners</note>
    </ligand>
</feature>
<dbReference type="Proteomes" id="UP001144297">
    <property type="component" value="Unassembled WGS sequence"/>
</dbReference>
<comment type="cofactor">
    <cofactor evidence="7">
        <name>FAD</name>
        <dbReference type="ChEBI" id="CHEBI:57692"/>
    </cofactor>
    <text evidence="7">Binds 4 FAD per tetramer. Each FAD binding site is formed by three monomers.</text>
</comment>
<feature type="binding site" evidence="7">
    <location>
        <position position="60"/>
    </location>
    <ligand>
        <name>FAD</name>
        <dbReference type="ChEBI" id="CHEBI:57692"/>
        <note>ligand shared between neighboring subunits</note>
    </ligand>
</feature>
<dbReference type="EC" id="2.1.1.148" evidence="7"/>
<dbReference type="Gene3D" id="3.30.1360.170">
    <property type="match status" value="1"/>
</dbReference>
<dbReference type="FunFam" id="3.30.1360.170:FF:000004">
    <property type="entry name" value="Flavin-dependent thymidylate synthase"/>
    <property type="match status" value="1"/>
</dbReference>
<dbReference type="GO" id="GO:0050660">
    <property type="term" value="F:flavin adenine dinucleotide binding"/>
    <property type="evidence" value="ECO:0007669"/>
    <property type="project" value="UniProtKB-UniRule"/>
</dbReference>
<keyword evidence="6 7" id="KW-0521">NADP</keyword>
<keyword evidence="9" id="KW-1185">Reference proteome</keyword>
<proteinExistence type="inferred from homology"/>
<comment type="catalytic activity">
    <reaction evidence="7">
        <text>dUMP + (6R)-5,10-methylene-5,6,7,8-tetrahydrofolate + NADPH + H(+) = dTMP + (6S)-5,6,7,8-tetrahydrofolate + NADP(+)</text>
        <dbReference type="Rhea" id="RHEA:29043"/>
        <dbReference type="ChEBI" id="CHEBI:15378"/>
        <dbReference type="ChEBI" id="CHEBI:15636"/>
        <dbReference type="ChEBI" id="CHEBI:57453"/>
        <dbReference type="ChEBI" id="CHEBI:57783"/>
        <dbReference type="ChEBI" id="CHEBI:58349"/>
        <dbReference type="ChEBI" id="CHEBI:63528"/>
        <dbReference type="ChEBI" id="CHEBI:246422"/>
        <dbReference type="EC" id="2.1.1.148"/>
    </reaction>
</comment>
<keyword evidence="4 7" id="KW-0545">Nucleotide biosynthesis</keyword>
<evidence type="ECO:0000256" key="1">
    <source>
        <dbReference type="ARBA" id="ARBA00022603"/>
    </source>
</evidence>
<dbReference type="Pfam" id="PF02511">
    <property type="entry name" value="Thy1"/>
    <property type="match status" value="1"/>
</dbReference>
<evidence type="ECO:0000256" key="6">
    <source>
        <dbReference type="ARBA" id="ARBA00022857"/>
    </source>
</evidence>
<evidence type="ECO:0000256" key="7">
    <source>
        <dbReference type="HAMAP-Rule" id="MF_01408"/>
    </source>
</evidence>
<accession>A0A9W6LKB0</accession>
<evidence type="ECO:0000256" key="5">
    <source>
        <dbReference type="ARBA" id="ARBA00022827"/>
    </source>
</evidence>
<dbReference type="EMBL" id="BSDX01000001">
    <property type="protein sequence ID" value="GLI53522.1"/>
    <property type="molecule type" value="Genomic_DNA"/>
</dbReference>
<feature type="active site" description="Involved in ionization of N3 of dUMP, leading to its activation" evidence="7">
    <location>
        <position position="182"/>
    </location>
</feature>
<comment type="caution">
    <text evidence="8">The sequence shown here is derived from an EMBL/GenBank/DDBJ whole genome shotgun (WGS) entry which is preliminary data.</text>
</comment>
<feature type="binding site" evidence="7">
    <location>
        <position position="177"/>
    </location>
    <ligand>
        <name>FAD</name>
        <dbReference type="ChEBI" id="CHEBI:57692"/>
        <note>ligand shared between neighboring subunits</note>
    </ligand>
</feature>
<keyword evidence="5 7" id="KW-0274">FAD</keyword>
<dbReference type="GO" id="GO:0004799">
    <property type="term" value="F:thymidylate synthase activity"/>
    <property type="evidence" value="ECO:0007669"/>
    <property type="project" value="TreeGrafter"/>
</dbReference>